<evidence type="ECO:0000256" key="13">
    <source>
        <dbReference type="SAM" id="MobiDB-lite"/>
    </source>
</evidence>
<dbReference type="InterPro" id="IPR056437">
    <property type="entry name" value="Znf-C2H2_ZNF598/HEL2"/>
</dbReference>
<feature type="region of interest" description="Disordered" evidence="13">
    <location>
        <begin position="559"/>
        <end position="646"/>
    </location>
</feature>
<dbReference type="GO" id="GO:0008270">
    <property type="term" value="F:zinc ion binding"/>
    <property type="evidence" value="ECO:0007669"/>
    <property type="project" value="UniProtKB-KW"/>
</dbReference>
<evidence type="ECO:0000256" key="4">
    <source>
        <dbReference type="ARBA" id="ARBA00012483"/>
    </source>
</evidence>
<comment type="catalytic activity">
    <reaction evidence="1">
        <text>S-ubiquitinyl-[E2 ubiquitin-conjugating enzyme]-L-cysteine + [acceptor protein]-L-lysine = [E2 ubiquitin-conjugating enzyme]-L-cysteine + N(6)-ubiquitinyl-[acceptor protein]-L-lysine.</text>
        <dbReference type="EC" id="2.3.2.27"/>
    </reaction>
</comment>
<dbReference type="Proteomes" id="UP000724874">
    <property type="component" value="Unassembled WGS sequence"/>
</dbReference>
<keyword evidence="9 12" id="KW-0863">Zinc-finger</keyword>
<feature type="compositionally biased region" description="Polar residues" evidence="13">
    <location>
        <begin position="710"/>
        <end position="719"/>
    </location>
</feature>
<accession>A0A9P5TT00</accession>
<dbReference type="GO" id="GO:0005737">
    <property type="term" value="C:cytoplasm"/>
    <property type="evidence" value="ECO:0007669"/>
    <property type="project" value="UniProtKB-SubCell"/>
</dbReference>
<evidence type="ECO:0000256" key="12">
    <source>
        <dbReference type="PROSITE-ProRule" id="PRU00175"/>
    </source>
</evidence>
<dbReference type="InterPro" id="IPR041888">
    <property type="entry name" value="RING-HC_ZNF598/HEL2"/>
</dbReference>
<keyword evidence="6" id="KW-0597">Phosphoprotein</keyword>
<dbReference type="GO" id="GO:0016567">
    <property type="term" value="P:protein ubiquitination"/>
    <property type="evidence" value="ECO:0007669"/>
    <property type="project" value="TreeGrafter"/>
</dbReference>
<dbReference type="InterPro" id="IPR001841">
    <property type="entry name" value="Znf_RING"/>
</dbReference>
<dbReference type="CDD" id="cd16615">
    <property type="entry name" value="RING-HC_ZNF598"/>
    <property type="match status" value="1"/>
</dbReference>
<organism evidence="15 16">
    <name type="scientific">Gymnopilus junonius</name>
    <name type="common">Spectacular rustgill mushroom</name>
    <name type="synonym">Gymnopilus spectabilis subsp. junonius</name>
    <dbReference type="NCBI Taxonomy" id="109634"/>
    <lineage>
        <taxon>Eukaryota</taxon>
        <taxon>Fungi</taxon>
        <taxon>Dikarya</taxon>
        <taxon>Basidiomycota</taxon>
        <taxon>Agaricomycotina</taxon>
        <taxon>Agaricomycetes</taxon>
        <taxon>Agaricomycetidae</taxon>
        <taxon>Agaricales</taxon>
        <taxon>Agaricineae</taxon>
        <taxon>Hymenogastraceae</taxon>
        <taxon>Gymnopilus</taxon>
    </lineage>
</organism>
<dbReference type="SMART" id="SM00355">
    <property type="entry name" value="ZnF_C2H2"/>
    <property type="match status" value="3"/>
</dbReference>
<reference evidence="15" key="1">
    <citation type="submission" date="2020-11" db="EMBL/GenBank/DDBJ databases">
        <authorList>
            <consortium name="DOE Joint Genome Institute"/>
            <person name="Ahrendt S."/>
            <person name="Riley R."/>
            <person name="Andreopoulos W."/>
            <person name="LaButti K."/>
            <person name="Pangilinan J."/>
            <person name="Ruiz-duenas F.J."/>
            <person name="Barrasa J.M."/>
            <person name="Sanchez-Garcia M."/>
            <person name="Camarero S."/>
            <person name="Miyauchi S."/>
            <person name="Serrano A."/>
            <person name="Linde D."/>
            <person name="Babiker R."/>
            <person name="Drula E."/>
            <person name="Ayuso-Fernandez I."/>
            <person name="Pacheco R."/>
            <person name="Padilla G."/>
            <person name="Ferreira P."/>
            <person name="Barriuso J."/>
            <person name="Kellner H."/>
            <person name="Castanera R."/>
            <person name="Alfaro M."/>
            <person name="Ramirez L."/>
            <person name="Pisabarro A.G."/>
            <person name="Kuo A."/>
            <person name="Tritt A."/>
            <person name="Lipzen A."/>
            <person name="He G."/>
            <person name="Yan M."/>
            <person name="Ng V."/>
            <person name="Cullen D."/>
            <person name="Martin F."/>
            <person name="Rosso M.-N."/>
            <person name="Henrissat B."/>
            <person name="Hibbett D."/>
            <person name="Martinez A.T."/>
            <person name="Grigoriev I.V."/>
        </authorList>
    </citation>
    <scope>NUCLEOTIDE SEQUENCE</scope>
    <source>
        <strain evidence="15">AH 44721</strain>
    </source>
</reference>
<feature type="compositionally biased region" description="Polar residues" evidence="13">
    <location>
        <begin position="1"/>
        <end position="16"/>
    </location>
</feature>
<protein>
    <recommendedName>
        <fullName evidence="4">RING-type E3 ubiquitin transferase</fullName>
        <ecNumber evidence="4">2.3.2.27</ecNumber>
    </recommendedName>
</protein>
<dbReference type="PANTHER" id="PTHR22938:SF0">
    <property type="entry name" value="E3 UBIQUITIN-PROTEIN LIGASE ZNF598"/>
    <property type="match status" value="1"/>
</dbReference>
<comment type="caution">
    <text evidence="15">The sequence shown here is derived from an EMBL/GenBank/DDBJ whole genome shotgun (WGS) entry which is preliminary data.</text>
</comment>
<dbReference type="Gene3D" id="3.30.40.10">
    <property type="entry name" value="Zinc/RING finger domain, C3HC4 (zinc finger)"/>
    <property type="match status" value="1"/>
</dbReference>
<evidence type="ECO:0000256" key="9">
    <source>
        <dbReference type="ARBA" id="ARBA00022771"/>
    </source>
</evidence>
<evidence type="ECO:0000259" key="14">
    <source>
        <dbReference type="PROSITE" id="PS50089"/>
    </source>
</evidence>
<dbReference type="Pfam" id="PF23202">
    <property type="entry name" value="PAH_ZNF598"/>
    <property type="match status" value="1"/>
</dbReference>
<dbReference type="InterPro" id="IPR013083">
    <property type="entry name" value="Znf_RING/FYVE/PHD"/>
</dbReference>
<dbReference type="EMBL" id="JADNYJ010000003">
    <property type="protein sequence ID" value="KAF8912219.1"/>
    <property type="molecule type" value="Genomic_DNA"/>
</dbReference>
<dbReference type="AlphaFoldDB" id="A0A9P5TT00"/>
<comment type="pathway">
    <text evidence="3">Protein modification; protein ubiquitination.</text>
</comment>
<proteinExistence type="inferred from homology"/>
<evidence type="ECO:0000256" key="5">
    <source>
        <dbReference type="ARBA" id="ARBA00022490"/>
    </source>
</evidence>
<sequence>MSAQVATQTHTASTEPSRGGRRNNKRSGNATNRGSNRSTRPSANKKGQEVQEAEQKSQGSVESAKQNEEQAIVEKLDAVTISEAGSDMDICWICAEPVKYYSLSECNHRTCHVCAIRLRALYKKTECTFCKEPQKQVIFTTSPDTPFSSYTPEMVPFKDPKLSVSFETEEMMEETLILLRFNCADSECDYIGNGWGDLRLHARAVHGKLMCDLCIRHKKVFSHEHTLYTPSALAAHLPSMNQRYGKAALKEIPEGGVHPLCQFCRECFFGDDELYAHMRERHEECFICKGTNFQNYESLERHFNTAHHPCNNSECLARKFVVFNTALDLKAHMQQASTSTPAAAARPVPGGGNRRRENFGGALTTDAGPTLAQAVNNDYRSRPASPQPATDLDPAVAERHANFLARLQSLAPNPVAAVTAVKAATRSYRFSESSAKDLILTIWNVMDQNLEHTASIVNAFIDLLDEEEKKQDLLSSWKGFNIEQRRQFPDLTPTSIGSGYAGITSGRVLNAKHATAARSSQSQQVWNRVAQAANNSSDGPSSAPSRPQIVRAQMAEDRFPALGGGSRPSSGPAPSVSQPLAPSYRQPQRATPWSASSIQPSGMRSQPAPTASRSSTPKQAAPPKLSNALFPELPTSSTSRSRPQVRGNVSLKNILGTSAVPAAHAWGTGPAGGSPAESAREGGAAATSEEVTNAAAGGKGKKQKGKQKQTLFTLGSFPT</sequence>
<evidence type="ECO:0000256" key="7">
    <source>
        <dbReference type="ARBA" id="ARBA00022679"/>
    </source>
</evidence>
<evidence type="ECO:0000313" key="16">
    <source>
        <dbReference type="Proteomes" id="UP000724874"/>
    </source>
</evidence>
<dbReference type="OrthoDB" id="3838338at2759"/>
<dbReference type="PROSITE" id="PS00028">
    <property type="entry name" value="ZINC_FINGER_C2H2_1"/>
    <property type="match status" value="1"/>
</dbReference>
<evidence type="ECO:0000256" key="6">
    <source>
        <dbReference type="ARBA" id="ARBA00022553"/>
    </source>
</evidence>
<dbReference type="Pfam" id="PF25447">
    <property type="entry name" value="RING_ZNF598"/>
    <property type="match status" value="1"/>
</dbReference>
<evidence type="ECO:0000256" key="1">
    <source>
        <dbReference type="ARBA" id="ARBA00000900"/>
    </source>
</evidence>
<feature type="domain" description="RING-type" evidence="14">
    <location>
        <begin position="91"/>
        <end position="131"/>
    </location>
</feature>
<evidence type="ECO:0000256" key="2">
    <source>
        <dbReference type="ARBA" id="ARBA00004496"/>
    </source>
</evidence>
<keyword evidence="16" id="KW-1185">Reference proteome</keyword>
<comment type="similarity">
    <text evidence="11">Belongs to the ZNF598/HEL2 family.</text>
</comment>
<evidence type="ECO:0000256" key="3">
    <source>
        <dbReference type="ARBA" id="ARBA00004906"/>
    </source>
</evidence>
<feature type="region of interest" description="Disordered" evidence="13">
    <location>
        <begin position="665"/>
        <end position="719"/>
    </location>
</feature>
<feature type="compositionally biased region" description="Basic and acidic residues" evidence="13">
    <location>
        <begin position="46"/>
        <end position="55"/>
    </location>
</feature>
<dbReference type="GO" id="GO:0061630">
    <property type="term" value="F:ubiquitin protein ligase activity"/>
    <property type="evidence" value="ECO:0007669"/>
    <property type="project" value="UniProtKB-EC"/>
</dbReference>
<keyword evidence="7" id="KW-0808">Transferase</keyword>
<dbReference type="InterPro" id="IPR057634">
    <property type="entry name" value="PAH_ZNF598/HEL2"/>
</dbReference>
<comment type="subcellular location">
    <subcellularLocation>
        <location evidence="2">Cytoplasm</location>
    </subcellularLocation>
</comment>
<feature type="region of interest" description="Disordered" evidence="13">
    <location>
        <begin position="1"/>
        <end position="68"/>
    </location>
</feature>
<dbReference type="GO" id="GO:0072344">
    <property type="term" value="P:rescue of stalled ribosome"/>
    <property type="evidence" value="ECO:0007669"/>
    <property type="project" value="InterPro"/>
</dbReference>
<dbReference type="PANTHER" id="PTHR22938">
    <property type="entry name" value="ZINC FINGER PROTEIN 598"/>
    <property type="match status" value="1"/>
</dbReference>
<dbReference type="EC" id="2.3.2.27" evidence="4"/>
<keyword evidence="10" id="KW-0862">Zinc</keyword>
<dbReference type="InterPro" id="IPR013087">
    <property type="entry name" value="Znf_C2H2_type"/>
</dbReference>
<keyword evidence="8" id="KW-0479">Metal-binding</keyword>
<dbReference type="GO" id="GO:0043022">
    <property type="term" value="F:ribosome binding"/>
    <property type="evidence" value="ECO:0007669"/>
    <property type="project" value="TreeGrafter"/>
</dbReference>
<name>A0A9P5TT00_GYMJU</name>
<feature type="compositionally biased region" description="Polar residues" evidence="13">
    <location>
        <begin position="576"/>
        <end position="618"/>
    </location>
</feature>
<dbReference type="InterPro" id="IPR044288">
    <property type="entry name" value="ZNF598/HEL2"/>
</dbReference>
<keyword evidence="5" id="KW-0963">Cytoplasm</keyword>
<dbReference type="PROSITE" id="PS50089">
    <property type="entry name" value="ZF_RING_2"/>
    <property type="match status" value="1"/>
</dbReference>
<evidence type="ECO:0000256" key="11">
    <source>
        <dbReference type="ARBA" id="ARBA00035113"/>
    </source>
</evidence>
<dbReference type="Pfam" id="PF23230">
    <property type="entry name" value="zf-C2H2_13"/>
    <property type="match status" value="1"/>
</dbReference>
<gene>
    <name evidence="15" type="ORF">CPB84DRAFT_1761674</name>
</gene>
<dbReference type="SUPFAM" id="SSF57850">
    <property type="entry name" value="RING/U-box"/>
    <property type="match status" value="1"/>
</dbReference>
<evidence type="ECO:0000256" key="10">
    <source>
        <dbReference type="ARBA" id="ARBA00022833"/>
    </source>
</evidence>
<feature type="compositionally biased region" description="Polar residues" evidence="13">
    <location>
        <begin position="30"/>
        <end position="42"/>
    </location>
</feature>
<evidence type="ECO:0000256" key="8">
    <source>
        <dbReference type="ARBA" id="ARBA00022723"/>
    </source>
</evidence>
<evidence type="ECO:0000313" key="15">
    <source>
        <dbReference type="EMBL" id="KAF8912219.1"/>
    </source>
</evidence>